<keyword evidence="2" id="KW-0539">Nucleus</keyword>
<feature type="region of interest" description="Disordered" evidence="3">
    <location>
        <begin position="223"/>
        <end position="243"/>
    </location>
</feature>
<accession>A0A9P7DWX8</accession>
<comment type="subcellular location">
    <subcellularLocation>
        <location evidence="1">Nucleus</location>
    </subcellularLocation>
</comment>
<feature type="domain" description="Zn(2)-C6 fungal-type" evidence="4">
    <location>
        <begin position="71"/>
        <end position="101"/>
    </location>
</feature>
<dbReference type="RefSeq" id="XP_041166562.1">
    <property type="nucleotide sequence ID" value="XM_041299061.1"/>
</dbReference>
<dbReference type="Pfam" id="PF11951">
    <property type="entry name" value="Fungal_trans_2"/>
    <property type="match status" value="1"/>
</dbReference>
<evidence type="ECO:0000256" key="2">
    <source>
        <dbReference type="ARBA" id="ARBA00023242"/>
    </source>
</evidence>
<keyword evidence="6" id="KW-1185">Reference proteome</keyword>
<dbReference type="GO" id="GO:0005634">
    <property type="term" value="C:nucleus"/>
    <property type="evidence" value="ECO:0007669"/>
    <property type="project" value="UniProtKB-SubCell"/>
</dbReference>
<dbReference type="SMART" id="SM00066">
    <property type="entry name" value="GAL4"/>
    <property type="match status" value="1"/>
</dbReference>
<dbReference type="CDD" id="cd00067">
    <property type="entry name" value="GAL4"/>
    <property type="match status" value="1"/>
</dbReference>
<evidence type="ECO:0000313" key="5">
    <source>
        <dbReference type="EMBL" id="KAG1804947.1"/>
    </source>
</evidence>
<reference evidence="5" key="1">
    <citation type="journal article" date="2020" name="New Phytol.">
        <title>Comparative genomics reveals dynamic genome evolution in host specialist ectomycorrhizal fungi.</title>
        <authorList>
            <person name="Lofgren L.A."/>
            <person name="Nguyen N.H."/>
            <person name="Vilgalys R."/>
            <person name="Ruytinx J."/>
            <person name="Liao H.L."/>
            <person name="Branco S."/>
            <person name="Kuo A."/>
            <person name="LaButti K."/>
            <person name="Lipzen A."/>
            <person name="Andreopoulos W."/>
            <person name="Pangilinan J."/>
            <person name="Riley R."/>
            <person name="Hundley H."/>
            <person name="Na H."/>
            <person name="Barry K."/>
            <person name="Grigoriev I.V."/>
            <person name="Stajich J.E."/>
            <person name="Kennedy P.G."/>
        </authorList>
    </citation>
    <scope>NUCLEOTIDE SEQUENCE</scope>
    <source>
        <strain evidence="5">S12</strain>
    </source>
</reference>
<dbReference type="PANTHER" id="PTHR37534">
    <property type="entry name" value="TRANSCRIPTIONAL ACTIVATOR PROTEIN UGA3"/>
    <property type="match status" value="1"/>
</dbReference>
<dbReference type="PROSITE" id="PS00463">
    <property type="entry name" value="ZN2_CY6_FUNGAL_1"/>
    <property type="match status" value="1"/>
</dbReference>
<evidence type="ECO:0000256" key="1">
    <source>
        <dbReference type="ARBA" id="ARBA00004123"/>
    </source>
</evidence>
<comment type="caution">
    <text evidence="5">The sequence shown here is derived from an EMBL/GenBank/DDBJ whole genome shotgun (WGS) entry which is preliminary data.</text>
</comment>
<feature type="region of interest" description="Disordered" evidence="3">
    <location>
        <begin position="141"/>
        <end position="179"/>
    </location>
</feature>
<feature type="compositionally biased region" description="Polar residues" evidence="3">
    <location>
        <begin position="223"/>
        <end position="241"/>
    </location>
</feature>
<evidence type="ECO:0000313" key="6">
    <source>
        <dbReference type="Proteomes" id="UP000719766"/>
    </source>
</evidence>
<dbReference type="GeneID" id="64592825"/>
<organism evidence="5 6">
    <name type="scientific">Suillus plorans</name>
    <dbReference type="NCBI Taxonomy" id="116603"/>
    <lineage>
        <taxon>Eukaryota</taxon>
        <taxon>Fungi</taxon>
        <taxon>Dikarya</taxon>
        <taxon>Basidiomycota</taxon>
        <taxon>Agaricomycotina</taxon>
        <taxon>Agaricomycetes</taxon>
        <taxon>Agaricomycetidae</taxon>
        <taxon>Boletales</taxon>
        <taxon>Suillineae</taxon>
        <taxon>Suillaceae</taxon>
        <taxon>Suillus</taxon>
    </lineage>
</organism>
<dbReference type="AlphaFoldDB" id="A0A9P7DWX8"/>
<gene>
    <name evidence="5" type="ORF">HD556DRAFT_1261747</name>
</gene>
<dbReference type="OrthoDB" id="5419315at2759"/>
<dbReference type="Pfam" id="PF00172">
    <property type="entry name" value="Zn_clus"/>
    <property type="match status" value="1"/>
</dbReference>
<dbReference type="SUPFAM" id="SSF57701">
    <property type="entry name" value="Zn2/Cys6 DNA-binding domain"/>
    <property type="match status" value="1"/>
</dbReference>
<dbReference type="InterPro" id="IPR001138">
    <property type="entry name" value="Zn2Cys6_DnaBD"/>
</dbReference>
<sequence length="696" mass="76688">MSNPYRSSSASGSSSPPSETPSNNTSPANISAPLWPSKSSDEADSHSTHSRETPNRMPVDLPRASLTGRGGCWTCRLRRKKCDEQREGNSCHTCKRLRIDCLGWGSRRPEWMRDKKAVEDYKAGIKAQLTRAGLIRGQPKSSILQASSAGPSSTPASSSSVFPSRQFQPSASSSGSSRVNDLGMPAYVDSLSDPTGMSVFGSTLNSPQIISVPLYTRDGSFQRSNHNSPFSPSGSLPSDTSPVAELHFSPDFDTATQDLYNSPMSSIPDDGLQMEHIFYYFEHVRQLQYAFAGNSVANTTYSLVLKHPQGSVANAISALASLHFSLIRIAHGFEAPNPTLEHSPAIRFYDSAHQQLYRNKQTTLSESDANAAIHMLSFSLMSGGVTDWRTMLDIASEWLARTGITTSDNPKLMMINMNEASRLALKATMWCDIMSTLTLKTTPKHLSFYRRLFRGGSGYWGLTQQGIDESALRMDSLTGCPDEVLLGIAEIATLSCWKMQELRKGSLSMRELIRRGDVIERHLRTQTETMLSTEADQTPLHPDLLSMTVEHGNAQNSPTGHASTSLPADDTRRIVADIFREATILYLHTVLSEPNPGVPEIVNSIDVIVQLLNRLPVSNIDRCLVFPICLAGCLVDDPMKREFLKTRLQGQHNGFGNINQALRVMQTAWQKRDSQGGTVQWQDLLHIQGRQSVLLV</sequence>
<proteinExistence type="predicted"/>
<evidence type="ECO:0000256" key="3">
    <source>
        <dbReference type="SAM" id="MobiDB-lite"/>
    </source>
</evidence>
<dbReference type="InterPro" id="IPR036864">
    <property type="entry name" value="Zn2-C6_fun-type_DNA-bd_sf"/>
</dbReference>
<dbReference type="PROSITE" id="PS50048">
    <property type="entry name" value="ZN2_CY6_FUNGAL_2"/>
    <property type="match status" value="1"/>
</dbReference>
<dbReference type="EMBL" id="JABBWE010000003">
    <property type="protein sequence ID" value="KAG1804947.1"/>
    <property type="molecule type" value="Genomic_DNA"/>
</dbReference>
<dbReference type="PANTHER" id="PTHR37534:SF46">
    <property type="entry name" value="ZN(II)2CYS6 TRANSCRIPTION FACTOR (EUROFUNG)"/>
    <property type="match status" value="1"/>
</dbReference>
<feature type="compositionally biased region" description="Low complexity" evidence="3">
    <location>
        <begin position="145"/>
        <end position="178"/>
    </location>
</feature>
<dbReference type="InterPro" id="IPR021858">
    <property type="entry name" value="Fun_TF"/>
</dbReference>
<dbReference type="GO" id="GO:0000981">
    <property type="term" value="F:DNA-binding transcription factor activity, RNA polymerase II-specific"/>
    <property type="evidence" value="ECO:0007669"/>
    <property type="project" value="InterPro"/>
</dbReference>
<feature type="compositionally biased region" description="Basic and acidic residues" evidence="3">
    <location>
        <begin position="39"/>
        <end position="54"/>
    </location>
</feature>
<dbReference type="GO" id="GO:0008270">
    <property type="term" value="F:zinc ion binding"/>
    <property type="evidence" value="ECO:0007669"/>
    <property type="project" value="InterPro"/>
</dbReference>
<name>A0A9P7DWX8_9AGAM</name>
<dbReference type="Proteomes" id="UP000719766">
    <property type="component" value="Unassembled WGS sequence"/>
</dbReference>
<protein>
    <submittedName>
        <fullName evidence="5">Fungal-specific transcription factor domain-containing protein</fullName>
    </submittedName>
</protein>
<evidence type="ECO:0000259" key="4">
    <source>
        <dbReference type="PROSITE" id="PS50048"/>
    </source>
</evidence>
<feature type="region of interest" description="Disordered" evidence="3">
    <location>
        <begin position="1"/>
        <end position="63"/>
    </location>
</feature>
<feature type="compositionally biased region" description="Low complexity" evidence="3">
    <location>
        <begin position="1"/>
        <end position="29"/>
    </location>
</feature>